<organism evidence="2 3">
    <name type="scientific">Ameiurus melas</name>
    <name type="common">Black bullhead</name>
    <name type="synonym">Silurus melas</name>
    <dbReference type="NCBI Taxonomy" id="219545"/>
    <lineage>
        <taxon>Eukaryota</taxon>
        <taxon>Metazoa</taxon>
        <taxon>Chordata</taxon>
        <taxon>Craniata</taxon>
        <taxon>Vertebrata</taxon>
        <taxon>Euteleostomi</taxon>
        <taxon>Actinopterygii</taxon>
        <taxon>Neopterygii</taxon>
        <taxon>Teleostei</taxon>
        <taxon>Ostariophysi</taxon>
        <taxon>Siluriformes</taxon>
        <taxon>Ictaluridae</taxon>
        <taxon>Ameiurus</taxon>
    </lineage>
</organism>
<name>A0A7J6B045_AMEME</name>
<dbReference type="AlphaFoldDB" id="A0A7J6B045"/>
<protein>
    <submittedName>
        <fullName evidence="2">Uncharacterized protein</fullName>
    </submittedName>
</protein>
<dbReference type="Proteomes" id="UP000593565">
    <property type="component" value="Unassembled WGS sequence"/>
</dbReference>
<sequence length="66" mass="7951">MSKRGRVGECSRPRSSLSQSKRWMHSEKRRGVEKRPMHLRVISSTMEKMPRIFAETWEKELYITWA</sequence>
<feature type="region of interest" description="Disordered" evidence="1">
    <location>
        <begin position="1"/>
        <end position="36"/>
    </location>
</feature>
<evidence type="ECO:0000256" key="1">
    <source>
        <dbReference type="SAM" id="MobiDB-lite"/>
    </source>
</evidence>
<evidence type="ECO:0000313" key="3">
    <source>
        <dbReference type="Proteomes" id="UP000593565"/>
    </source>
</evidence>
<feature type="compositionally biased region" description="Basic and acidic residues" evidence="1">
    <location>
        <begin position="24"/>
        <end position="36"/>
    </location>
</feature>
<proteinExistence type="predicted"/>
<keyword evidence="3" id="KW-1185">Reference proteome</keyword>
<accession>A0A7J6B045</accession>
<feature type="compositionally biased region" description="Basic and acidic residues" evidence="1">
    <location>
        <begin position="1"/>
        <end position="12"/>
    </location>
</feature>
<reference evidence="2 3" key="1">
    <citation type="submission" date="2020-02" db="EMBL/GenBank/DDBJ databases">
        <title>A chromosome-scale genome assembly of the black bullhead catfish (Ameiurus melas).</title>
        <authorList>
            <person name="Wen M."/>
            <person name="Zham M."/>
            <person name="Cabau C."/>
            <person name="Klopp C."/>
            <person name="Donnadieu C."/>
            <person name="Roques C."/>
            <person name="Bouchez O."/>
            <person name="Lampietro C."/>
            <person name="Jouanno E."/>
            <person name="Herpin A."/>
            <person name="Louis A."/>
            <person name="Berthelot C."/>
            <person name="Parey E."/>
            <person name="Roest-Crollius H."/>
            <person name="Braasch I."/>
            <person name="Postlethwait J."/>
            <person name="Robinson-Rechavi M."/>
            <person name="Echchiki A."/>
            <person name="Begum T."/>
            <person name="Montfort J."/>
            <person name="Schartl M."/>
            <person name="Bobe J."/>
            <person name="Guiguen Y."/>
        </authorList>
    </citation>
    <scope>NUCLEOTIDE SEQUENCE [LARGE SCALE GENOMIC DNA]</scope>
    <source>
        <strain evidence="2">M_S1</strain>
        <tissue evidence="2">Blood</tissue>
    </source>
</reference>
<comment type="caution">
    <text evidence="2">The sequence shown here is derived from an EMBL/GenBank/DDBJ whole genome shotgun (WGS) entry which is preliminary data.</text>
</comment>
<evidence type="ECO:0000313" key="2">
    <source>
        <dbReference type="EMBL" id="KAF4088295.1"/>
    </source>
</evidence>
<dbReference type="EMBL" id="JAAGNN010000006">
    <property type="protein sequence ID" value="KAF4088295.1"/>
    <property type="molecule type" value="Genomic_DNA"/>
</dbReference>
<gene>
    <name evidence="2" type="ORF">AMELA_G00081790</name>
</gene>